<dbReference type="InterPro" id="IPR000270">
    <property type="entry name" value="PB1_dom"/>
</dbReference>
<protein>
    <recommendedName>
        <fullName evidence="18">Dual specificity mitogen-activated protein kinase kinase 5</fullName>
        <ecNumber evidence="12">2.7.12.2</ecNumber>
    </recommendedName>
    <alternativeName>
        <fullName evidence="19">MAPK/ERK kinase 5</fullName>
    </alternativeName>
</protein>
<evidence type="ECO:0000256" key="8">
    <source>
        <dbReference type="ARBA" id="ARBA00022840"/>
    </source>
</evidence>
<dbReference type="GO" id="GO:0004674">
    <property type="term" value="F:protein serine/threonine kinase activity"/>
    <property type="evidence" value="ECO:0007669"/>
    <property type="project" value="UniProtKB-KW"/>
</dbReference>
<dbReference type="InterPro" id="IPR052468">
    <property type="entry name" value="Dual_spec_MAPK_kinase"/>
</dbReference>
<dbReference type="PROSITE" id="PS51745">
    <property type="entry name" value="PB1"/>
    <property type="match status" value="1"/>
</dbReference>
<dbReference type="InterPro" id="IPR017441">
    <property type="entry name" value="Protein_kinase_ATP_BS"/>
</dbReference>
<dbReference type="EC" id="2.7.12.2" evidence="12"/>
<keyword evidence="5" id="KW-0479">Metal-binding</keyword>
<comment type="function">
    <text evidence="16">Acts as a scaffold for the formation of a ternary MAP3K2/MAP3K3-MAP3K5-MAPK7 signaling complex. Activation of this pathway appears to play a critical role in protecting cells from stress-induced apoptosis, neuronal survival and cardiac development and angiogenesis. As part of the MAPK/ERK signaling pathway, acts as a negative regulator of apoptosis in cardiomyocytes via promotion of STUB1/CHIP-mediated ubiquitination and degradation of ICER-type isoforms of CREM.</text>
</comment>
<dbReference type="PROSITE" id="PS50011">
    <property type="entry name" value="PROTEIN_KINASE_DOM"/>
    <property type="match status" value="1"/>
</dbReference>
<dbReference type="InterPro" id="IPR053793">
    <property type="entry name" value="PB1-like"/>
</dbReference>
<comment type="catalytic activity">
    <reaction evidence="15">
        <text>L-tyrosyl-[protein] + ATP = O-phospho-L-tyrosyl-[protein] + ADP + H(+)</text>
        <dbReference type="Rhea" id="RHEA:10596"/>
        <dbReference type="Rhea" id="RHEA-COMP:10136"/>
        <dbReference type="Rhea" id="RHEA-COMP:20101"/>
        <dbReference type="ChEBI" id="CHEBI:15378"/>
        <dbReference type="ChEBI" id="CHEBI:30616"/>
        <dbReference type="ChEBI" id="CHEBI:46858"/>
        <dbReference type="ChEBI" id="CHEBI:61978"/>
        <dbReference type="ChEBI" id="CHEBI:456216"/>
        <dbReference type="EC" id="2.7.12.2"/>
    </reaction>
</comment>
<comment type="cofactor">
    <cofactor evidence="1">
        <name>Mg(2+)</name>
        <dbReference type="ChEBI" id="CHEBI:18420"/>
    </cofactor>
</comment>
<dbReference type="PANTHER" id="PTHR47238:SF4">
    <property type="entry name" value="MITOGEN-ACTIVATED PROTEIN KINASE KINASE 5"/>
    <property type="match status" value="1"/>
</dbReference>
<evidence type="ECO:0000256" key="20">
    <source>
        <dbReference type="PROSITE-ProRule" id="PRU10141"/>
    </source>
</evidence>
<evidence type="ECO:0000313" key="24">
    <source>
        <dbReference type="Proteomes" id="UP000252040"/>
    </source>
</evidence>
<dbReference type="GO" id="GO:0004713">
    <property type="term" value="F:protein tyrosine kinase activity"/>
    <property type="evidence" value="ECO:0007669"/>
    <property type="project" value="UniProtKB-KW"/>
</dbReference>
<feature type="region of interest" description="Disordered" evidence="21">
    <location>
        <begin position="124"/>
        <end position="144"/>
    </location>
</feature>
<comment type="catalytic activity">
    <reaction evidence="14">
        <text>L-threonyl-[protein] + ATP = O-phospho-L-threonyl-[protein] + ADP + H(+)</text>
        <dbReference type="Rhea" id="RHEA:46608"/>
        <dbReference type="Rhea" id="RHEA-COMP:11060"/>
        <dbReference type="Rhea" id="RHEA-COMP:11605"/>
        <dbReference type="ChEBI" id="CHEBI:15378"/>
        <dbReference type="ChEBI" id="CHEBI:30013"/>
        <dbReference type="ChEBI" id="CHEBI:30616"/>
        <dbReference type="ChEBI" id="CHEBI:61977"/>
        <dbReference type="ChEBI" id="CHEBI:456216"/>
        <dbReference type="EC" id="2.7.12.2"/>
    </reaction>
</comment>
<evidence type="ECO:0000256" key="4">
    <source>
        <dbReference type="ARBA" id="ARBA00022679"/>
    </source>
</evidence>
<dbReference type="PROSITE" id="PS00107">
    <property type="entry name" value="PROTEIN_KINASE_ATP"/>
    <property type="match status" value="1"/>
</dbReference>
<dbReference type="RefSeq" id="XP_024617424.1">
    <property type="nucleotide sequence ID" value="XM_024761656.1"/>
</dbReference>
<dbReference type="GO" id="GO:0005524">
    <property type="term" value="F:ATP binding"/>
    <property type="evidence" value="ECO:0007669"/>
    <property type="project" value="UniProtKB-UniRule"/>
</dbReference>
<comment type="similarity">
    <text evidence="11">Belongs to the protein kinase superfamily. STE Ser/Thr protein kinase family. MAP kinase kinase subfamily.</text>
</comment>
<gene>
    <name evidence="25" type="primary">MAP2K5</name>
</gene>
<evidence type="ECO:0000256" key="10">
    <source>
        <dbReference type="ARBA" id="ARBA00023137"/>
    </source>
</evidence>
<evidence type="ECO:0000256" key="3">
    <source>
        <dbReference type="ARBA" id="ARBA00022553"/>
    </source>
</evidence>
<reference evidence="25" key="1">
    <citation type="submission" date="2025-08" db="UniProtKB">
        <authorList>
            <consortium name="RefSeq"/>
        </authorList>
    </citation>
    <scope>IDENTIFICATION</scope>
    <source>
        <tissue evidence="25">Meat</tissue>
    </source>
</reference>
<dbReference type="AlphaFoldDB" id="A0A341CRV8"/>
<keyword evidence="6 20" id="KW-0547">Nucleotide-binding</keyword>
<dbReference type="PANTHER" id="PTHR47238">
    <property type="entry name" value="MITOGEN-ACTIVATED PROTEIN KINASE KINASE 5"/>
    <property type="match status" value="1"/>
</dbReference>
<feature type="domain" description="PB1" evidence="23">
    <location>
        <begin position="18"/>
        <end position="109"/>
    </location>
</feature>
<keyword evidence="4" id="KW-0808">Transferase</keyword>
<keyword evidence="8 20" id="KW-0067">ATP-binding</keyword>
<evidence type="ECO:0000256" key="1">
    <source>
        <dbReference type="ARBA" id="ARBA00001946"/>
    </source>
</evidence>
<evidence type="ECO:0000256" key="17">
    <source>
        <dbReference type="ARBA" id="ARBA00063515"/>
    </source>
</evidence>
<evidence type="ECO:0000256" key="18">
    <source>
        <dbReference type="ARBA" id="ARBA00073836"/>
    </source>
</evidence>
<dbReference type="Pfam" id="PF00069">
    <property type="entry name" value="Pkinase"/>
    <property type="match status" value="1"/>
</dbReference>
<evidence type="ECO:0000313" key="25">
    <source>
        <dbReference type="RefSeq" id="XP_024617424.1"/>
    </source>
</evidence>
<evidence type="ECO:0000256" key="19">
    <source>
        <dbReference type="ARBA" id="ARBA00077427"/>
    </source>
</evidence>
<dbReference type="InterPro" id="IPR011009">
    <property type="entry name" value="Kinase-like_dom_sf"/>
</dbReference>
<dbReference type="SMART" id="SM00220">
    <property type="entry name" value="S_TKc"/>
    <property type="match status" value="1"/>
</dbReference>
<organism evidence="24 25">
    <name type="scientific">Neophocaena asiaeorientalis asiaeorientalis</name>
    <name type="common">Yangtze finless porpoise</name>
    <name type="synonym">Neophocaena phocaenoides subsp. asiaeorientalis</name>
    <dbReference type="NCBI Taxonomy" id="1706337"/>
    <lineage>
        <taxon>Eukaryota</taxon>
        <taxon>Metazoa</taxon>
        <taxon>Chordata</taxon>
        <taxon>Craniata</taxon>
        <taxon>Vertebrata</taxon>
        <taxon>Euteleostomi</taxon>
        <taxon>Mammalia</taxon>
        <taxon>Eutheria</taxon>
        <taxon>Laurasiatheria</taxon>
        <taxon>Artiodactyla</taxon>
        <taxon>Whippomorpha</taxon>
        <taxon>Cetacea</taxon>
        <taxon>Odontoceti</taxon>
        <taxon>Phocoenidae</taxon>
        <taxon>Neophocaena</taxon>
    </lineage>
</organism>
<sequence length="506" mass="56032">MLWLALGPFHAMESQVLVIRIKIPNSGAVDWTVHSGPQLLFRDVLDVIGQVLPEATTTAFEYEDEDGDRITVRSDEEMKAMLSYYYSTVMEQQVNGQLIEPLQIFPRACKPPGERNIHGLKVNTRAGSSQHSSPAVSDSLPSNSLKKSSAELKKILANGQMNEQDIRYRDTLGHGNGGTVYKAYHVPSGKILAVKVILLDITLELQKQIMSELEILYKCDSSYIIGFYGAFFVENRISICTEFMDGGSLDVYRKIPEHVLGRIAVAVVKGLTYLWSLKILHRDVKPSNMLVNTRGQVKLCDFGVSTQLVNSIAKTYVGTNAYMAPERISGEQYGIHSDVWSLGISFMEIQKNQGSLMPLQLLQCIVDEDSPVLPVGEFSEPFVHFITQCMRKQPKERPAPEELMEKKRRGQIQMEMMADSRNSGVTGPPIHRSVQRRKCHRGVHVGVQGTGGEAEPAGPALRLQCDAESPGLVTKGKTCLSCPSFAVRARRALLDSPSTLLADDLA</sequence>
<accession>A0A341CRV8</accession>
<dbReference type="Gene3D" id="3.10.20.90">
    <property type="entry name" value="Phosphatidylinositol 3-kinase Catalytic Subunit, Chain A, domain 1"/>
    <property type="match status" value="1"/>
</dbReference>
<keyword evidence="24" id="KW-1185">Reference proteome</keyword>
<proteinExistence type="inferred from homology"/>
<evidence type="ECO:0000256" key="15">
    <source>
        <dbReference type="ARBA" id="ARBA00051693"/>
    </source>
</evidence>
<dbReference type="SMART" id="SM00666">
    <property type="entry name" value="PB1"/>
    <property type="match status" value="1"/>
</dbReference>
<comment type="catalytic activity">
    <reaction evidence="13">
        <text>L-seryl-[protein] + ATP = O-phospho-L-seryl-[protein] + ADP + H(+)</text>
        <dbReference type="Rhea" id="RHEA:17989"/>
        <dbReference type="Rhea" id="RHEA-COMP:9863"/>
        <dbReference type="Rhea" id="RHEA-COMP:11604"/>
        <dbReference type="ChEBI" id="CHEBI:15378"/>
        <dbReference type="ChEBI" id="CHEBI:29999"/>
        <dbReference type="ChEBI" id="CHEBI:30616"/>
        <dbReference type="ChEBI" id="CHEBI:83421"/>
        <dbReference type="ChEBI" id="CHEBI:456216"/>
        <dbReference type="EC" id="2.7.12.2"/>
    </reaction>
</comment>
<evidence type="ECO:0000256" key="11">
    <source>
        <dbReference type="ARBA" id="ARBA00038035"/>
    </source>
</evidence>
<dbReference type="InterPro" id="IPR008271">
    <property type="entry name" value="Ser/Thr_kinase_AS"/>
</dbReference>
<name>A0A341CRV8_NEOAA</name>
<evidence type="ECO:0000256" key="9">
    <source>
        <dbReference type="ARBA" id="ARBA00022842"/>
    </source>
</evidence>
<evidence type="ECO:0000259" key="22">
    <source>
        <dbReference type="PROSITE" id="PS50011"/>
    </source>
</evidence>
<evidence type="ECO:0000256" key="2">
    <source>
        <dbReference type="ARBA" id="ARBA00022527"/>
    </source>
</evidence>
<dbReference type="PROSITE" id="PS00108">
    <property type="entry name" value="PROTEIN_KINASE_ST"/>
    <property type="match status" value="1"/>
</dbReference>
<evidence type="ECO:0000256" key="7">
    <source>
        <dbReference type="ARBA" id="ARBA00022777"/>
    </source>
</evidence>
<evidence type="ECO:0000256" key="5">
    <source>
        <dbReference type="ARBA" id="ARBA00022723"/>
    </source>
</evidence>
<keyword evidence="7 25" id="KW-0418">Kinase</keyword>
<dbReference type="SUPFAM" id="SSF54277">
    <property type="entry name" value="CAD &amp; PB1 domains"/>
    <property type="match status" value="1"/>
</dbReference>
<dbReference type="CDD" id="cd06395">
    <property type="entry name" value="PB1_Map2k5"/>
    <property type="match status" value="1"/>
</dbReference>
<evidence type="ECO:0000256" key="12">
    <source>
        <dbReference type="ARBA" id="ARBA00038999"/>
    </source>
</evidence>
<dbReference type="GeneID" id="112410870"/>
<keyword evidence="3" id="KW-0597">Phosphoprotein</keyword>
<dbReference type="Pfam" id="PF00564">
    <property type="entry name" value="PB1"/>
    <property type="match status" value="1"/>
</dbReference>
<keyword evidence="2" id="KW-0723">Serine/threonine-protein kinase</keyword>
<evidence type="ECO:0000259" key="23">
    <source>
        <dbReference type="PROSITE" id="PS51745"/>
    </source>
</evidence>
<evidence type="ECO:0000256" key="21">
    <source>
        <dbReference type="SAM" id="MobiDB-lite"/>
    </source>
</evidence>
<evidence type="ECO:0000256" key="14">
    <source>
        <dbReference type="ARBA" id="ARBA00049299"/>
    </source>
</evidence>
<dbReference type="FunFam" id="3.30.200.20:FF:000197">
    <property type="entry name" value="dual specificity mitogen-activated protein kinase kinase 5"/>
    <property type="match status" value="1"/>
</dbReference>
<keyword evidence="10" id="KW-0829">Tyrosine-protein kinase</keyword>
<dbReference type="GO" id="GO:0046872">
    <property type="term" value="F:metal ion binding"/>
    <property type="evidence" value="ECO:0007669"/>
    <property type="project" value="UniProtKB-KW"/>
</dbReference>
<feature type="domain" description="Protein kinase" evidence="22">
    <location>
        <begin position="166"/>
        <end position="417"/>
    </location>
</feature>
<dbReference type="GO" id="GO:0004708">
    <property type="term" value="F:MAP kinase kinase activity"/>
    <property type="evidence" value="ECO:0007669"/>
    <property type="project" value="UniProtKB-EC"/>
</dbReference>
<comment type="subunit">
    <text evidence="17">Interacts with PARD6A, MAP3K3 and MAPK7. Forms a complex with SQSTM1 and PRKCZ or PRKCI.</text>
</comment>
<dbReference type="SUPFAM" id="SSF56112">
    <property type="entry name" value="Protein kinase-like (PK-like)"/>
    <property type="match status" value="1"/>
</dbReference>
<dbReference type="FunFam" id="1.10.510.10:FF:000296">
    <property type="entry name" value="Dual specificity mitogen-activated protein kinase kinase 5"/>
    <property type="match status" value="1"/>
</dbReference>
<dbReference type="InterPro" id="IPR000719">
    <property type="entry name" value="Prot_kinase_dom"/>
</dbReference>
<keyword evidence="9" id="KW-0460">Magnesium</keyword>
<dbReference type="InterPro" id="IPR034851">
    <property type="entry name" value="PB1_MAP2K5"/>
</dbReference>
<dbReference type="Proteomes" id="UP000252040">
    <property type="component" value="Unplaced"/>
</dbReference>
<dbReference type="Gene3D" id="3.30.200.20">
    <property type="entry name" value="Phosphorylase Kinase, domain 1"/>
    <property type="match status" value="1"/>
</dbReference>
<dbReference type="Gene3D" id="1.10.510.10">
    <property type="entry name" value="Transferase(Phosphotransferase) domain 1"/>
    <property type="match status" value="1"/>
</dbReference>
<evidence type="ECO:0000256" key="13">
    <source>
        <dbReference type="ARBA" id="ARBA00049014"/>
    </source>
</evidence>
<evidence type="ECO:0000256" key="6">
    <source>
        <dbReference type="ARBA" id="ARBA00022741"/>
    </source>
</evidence>
<dbReference type="CTD" id="5607"/>
<dbReference type="FunFam" id="3.10.20.90:FF:000085">
    <property type="entry name" value="Dual specificity mitogen-activated protein kinase kinase 5"/>
    <property type="match status" value="1"/>
</dbReference>
<feature type="binding site" evidence="20">
    <location>
        <position position="195"/>
    </location>
    <ligand>
        <name>ATP</name>
        <dbReference type="ChEBI" id="CHEBI:30616"/>
    </ligand>
</feature>
<evidence type="ECO:0000256" key="16">
    <source>
        <dbReference type="ARBA" id="ARBA00057382"/>
    </source>
</evidence>
<feature type="compositionally biased region" description="Polar residues" evidence="21">
    <location>
        <begin position="125"/>
        <end position="144"/>
    </location>
</feature>